<sequence>MDISQDILNQFIRSKLTNMDPRLLKIEKEAQKKNIPIVSKEVSRLLTILSMLKKPKRILEIGTAVGFSTLSMHLGFPEAKIITIEMDFDMVMEAKKNIKEFGAQDKIVVIGGEAEEVLEAIEGEFDMIFFDAAKAQYIDYFNLTKEKMAKNCLLICDNVLFKGMVVGRRYLKRRMITIAKRMNKFIKMIEDDPDFVMTLLPISDGVLIAVRKK</sequence>
<keyword evidence="2 4" id="KW-0808">Transferase</keyword>
<keyword evidence="4" id="KW-0460">Magnesium</keyword>
<reference evidence="5 6" key="1">
    <citation type="submission" date="2021-02" db="EMBL/GenBank/DDBJ databases">
        <title>Nitrogen-fixing ability and nitrogen fixation related genes of thermophilic fermentative bacteria in the genus Caldicellulosiruptor.</title>
        <authorList>
            <person name="Chen Y."/>
            <person name="Nishihara A."/>
            <person name="Haruta S."/>
        </authorList>
    </citation>
    <scope>NUCLEOTIDE SEQUENCE [LARGE SCALE GENOMIC DNA]</scope>
    <source>
        <strain evidence="5 6">YA01</strain>
    </source>
</reference>
<name>A0ABN6E8S7_9FIRM</name>
<feature type="binding site" evidence="4">
    <location>
        <position position="85"/>
    </location>
    <ligand>
        <name>S-adenosyl-L-methionine</name>
        <dbReference type="ChEBI" id="CHEBI:59789"/>
    </ligand>
</feature>
<evidence type="ECO:0000256" key="1">
    <source>
        <dbReference type="ARBA" id="ARBA00022603"/>
    </source>
</evidence>
<feature type="binding site" evidence="4">
    <location>
        <position position="131"/>
    </location>
    <ligand>
        <name>S-adenosyl-L-methionine</name>
        <dbReference type="ChEBI" id="CHEBI:59789"/>
    </ligand>
</feature>
<protein>
    <recommendedName>
        <fullName evidence="4">tRNA 5-hydroxyuridine methyltransferase</fullName>
        <ecNumber evidence="4">2.1.1.-</ecNumber>
    </recommendedName>
    <alternativeName>
        <fullName evidence="4">ho5U methyltransferase</fullName>
    </alternativeName>
</protein>
<evidence type="ECO:0000313" key="5">
    <source>
        <dbReference type="EMBL" id="BCS81764.1"/>
    </source>
</evidence>
<keyword evidence="4" id="KW-0479">Metal-binding</keyword>
<comment type="function">
    <text evidence="4">Catalyzes the methylation of 5-hydroxyuridine (ho5U) to form 5-methoxyuridine (mo5U) at position 34 in tRNAs.</text>
</comment>
<dbReference type="HAMAP" id="MF_02217">
    <property type="entry name" value="TrmR_methyltr"/>
    <property type="match status" value="1"/>
</dbReference>
<feature type="binding site" evidence="4">
    <location>
        <position position="131"/>
    </location>
    <ligand>
        <name>Mg(2+)</name>
        <dbReference type="ChEBI" id="CHEBI:18420"/>
    </ligand>
</feature>
<dbReference type="SUPFAM" id="SSF53335">
    <property type="entry name" value="S-adenosyl-L-methionine-dependent methyltransferases"/>
    <property type="match status" value="1"/>
</dbReference>
<keyword evidence="1 4" id="KW-0489">Methyltransferase</keyword>
<organism evidence="5 6">
    <name type="scientific">Caldicellulosiruptor diazotrophicus</name>
    <dbReference type="NCBI Taxonomy" id="2806205"/>
    <lineage>
        <taxon>Bacteria</taxon>
        <taxon>Bacillati</taxon>
        <taxon>Bacillota</taxon>
        <taxon>Bacillota incertae sedis</taxon>
        <taxon>Caldicellulosiruptorales</taxon>
        <taxon>Caldicellulosiruptoraceae</taxon>
        <taxon>Caldicellulosiruptor</taxon>
    </lineage>
</organism>
<dbReference type="RefSeq" id="WP_207178826.1">
    <property type="nucleotide sequence ID" value="NZ_AP024480.1"/>
</dbReference>
<dbReference type="EMBL" id="AP024480">
    <property type="protein sequence ID" value="BCS81764.1"/>
    <property type="molecule type" value="Genomic_DNA"/>
</dbReference>
<feature type="binding site" evidence="4">
    <location>
        <begin position="113"/>
        <end position="114"/>
    </location>
    <ligand>
        <name>S-adenosyl-L-methionine</name>
        <dbReference type="ChEBI" id="CHEBI:59789"/>
    </ligand>
</feature>
<dbReference type="Gene3D" id="3.40.50.150">
    <property type="entry name" value="Vaccinia Virus protein VP39"/>
    <property type="match status" value="1"/>
</dbReference>
<evidence type="ECO:0000256" key="2">
    <source>
        <dbReference type="ARBA" id="ARBA00022679"/>
    </source>
</evidence>
<dbReference type="Pfam" id="PF01596">
    <property type="entry name" value="Methyltransf_3"/>
    <property type="match status" value="1"/>
</dbReference>
<comment type="subunit">
    <text evidence="4">Homodimer.</text>
</comment>
<evidence type="ECO:0000256" key="3">
    <source>
        <dbReference type="ARBA" id="ARBA00022691"/>
    </source>
</evidence>
<dbReference type="Proteomes" id="UP000663623">
    <property type="component" value="Chromosome"/>
</dbReference>
<feature type="binding site" evidence="4">
    <location>
        <position position="68"/>
    </location>
    <ligand>
        <name>S-adenosyl-L-methionine</name>
        <dbReference type="ChEBI" id="CHEBI:59789"/>
    </ligand>
</feature>
<feature type="binding site" evidence="4">
    <location>
        <position position="38"/>
    </location>
    <ligand>
        <name>S-adenosyl-L-methionine</name>
        <dbReference type="ChEBI" id="CHEBI:59789"/>
    </ligand>
</feature>
<gene>
    <name evidence="4" type="primary">trmR</name>
    <name evidence="5" type="ORF">CaldiYA01_17240</name>
</gene>
<keyword evidence="6" id="KW-1185">Reference proteome</keyword>
<feature type="binding site" evidence="4">
    <location>
        <position position="157"/>
    </location>
    <ligand>
        <name>Mg(2+)</name>
        <dbReference type="ChEBI" id="CHEBI:18420"/>
    </ligand>
</feature>
<keyword evidence="4" id="KW-0819">tRNA processing</keyword>
<dbReference type="CDD" id="cd02440">
    <property type="entry name" value="AdoMet_MTases"/>
    <property type="match status" value="1"/>
</dbReference>
<dbReference type="PANTHER" id="PTHR10509">
    <property type="entry name" value="O-METHYLTRANSFERASE-RELATED"/>
    <property type="match status" value="1"/>
</dbReference>
<comment type="similarity">
    <text evidence="4">Belongs to the class I-like SAM-binding methyltransferase superfamily. Cation-dependent O-methyltransferase family.</text>
</comment>
<evidence type="ECO:0000313" key="6">
    <source>
        <dbReference type="Proteomes" id="UP000663623"/>
    </source>
</evidence>
<dbReference type="InterPro" id="IPR050362">
    <property type="entry name" value="Cation-dep_OMT"/>
</dbReference>
<dbReference type="EC" id="2.1.1.-" evidence="4"/>
<dbReference type="InterPro" id="IPR002935">
    <property type="entry name" value="SAM_O-MeTrfase"/>
</dbReference>
<dbReference type="InterPro" id="IPR029063">
    <property type="entry name" value="SAM-dependent_MTases_sf"/>
</dbReference>
<feature type="binding site" evidence="4">
    <location>
        <position position="158"/>
    </location>
    <ligand>
        <name>Mg(2+)</name>
        <dbReference type="ChEBI" id="CHEBI:18420"/>
    </ligand>
</feature>
<evidence type="ECO:0000256" key="4">
    <source>
        <dbReference type="HAMAP-Rule" id="MF_02217"/>
    </source>
</evidence>
<dbReference type="InterPro" id="IPR043675">
    <property type="entry name" value="TrmR_methyltr"/>
</dbReference>
<comment type="catalytic activity">
    <reaction evidence="4">
        <text>5-hydroxyuridine(34) in tRNA + S-adenosyl-L-methionine = 5-methoxyuridine(34) in tRNA + S-adenosyl-L-homocysteine + H(+)</text>
        <dbReference type="Rhea" id="RHEA:60524"/>
        <dbReference type="Rhea" id="RHEA-COMP:13381"/>
        <dbReference type="Rhea" id="RHEA-COMP:15591"/>
        <dbReference type="ChEBI" id="CHEBI:15378"/>
        <dbReference type="ChEBI" id="CHEBI:57856"/>
        <dbReference type="ChEBI" id="CHEBI:59789"/>
        <dbReference type="ChEBI" id="CHEBI:136877"/>
        <dbReference type="ChEBI" id="CHEBI:143860"/>
    </reaction>
</comment>
<keyword evidence="3 4" id="KW-0949">S-adenosyl-L-methionine</keyword>
<dbReference type="PROSITE" id="PS51682">
    <property type="entry name" value="SAM_OMT_I"/>
    <property type="match status" value="1"/>
</dbReference>
<accession>A0ABN6E8S7</accession>
<proteinExistence type="inferred from homology"/>
<dbReference type="PANTHER" id="PTHR10509:SF14">
    <property type="entry name" value="CAFFEOYL-COA O-METHYLTRANSFERASE 3-RELATED"/>
    <property type="match status" value="1"/>
</dbReference>